<dbReference type="AlphaFoldDB" id="A0A7J8B6Y0"/>
<gene>
    <name evidence="1" type="ORF">HJG59_004041</name>
</gene>
<keyword evidence="2" id="KW-1185">Reference proteome</keyword>
<name>A0A7J8B6Y0_MOLMO</name>
<protein>
    <submittedName>
        <fullName evidence="1">Dynein heavy chain domain 1</fullName>
    </submittedName>
</protein>
<organism evidence="1 2">
    <name type="scientific">Molossus molossus</name>
    <name type="common">Pallas' mastiff bat</name>
    <name type="synonym">Vespertilio molossus</name>
    <dbReference type="NCBI Taxonomy" id="27622"/>
    <lineage>
        <taxon>Eukaryota</taxon>
        <taxon>Metazoa</taxon>
        <taxon>Chordata</taxon>
        <taxon>Craniata</taxon>
        <taxon>Vertebrata</taxon>
        <taxon>Euteleostomi</taxon>
        <taxon>Mammalia</taxon>
        <taxon>Eutheria</taxon>
        <taxon>Laurasiatheria</taxon>
        <taxon>Chiroptera</taxon>
        <taxon>Yangochiroptera</taxon>
        <taxon>Molossidae</taxon>
        <taxon>Molossus</taxon>
    </lineage>
</organism>
<sequence>MNPGTKIPWSVWPSTTWRVVRIYPLVMNLVNPLHLSCPPS</sequence>
<evidence type="ECO:0000313" key="2">
    <source>
        <dbReference type="Proteomes" id="UP000550707"/>
    </source>
</evidence>
<comment type="caution">
    <text evidence="1">The sequence shown here is derived from an EMBL/GenBank/DDBJ whole genome shotgun (WGS) entry which is preliminary data.</text>
</comment>
<evidence type="ECO:0000313" key="1">
    <source>
        <dbReference type="EMBL" id="KAF6394613.1"/>
    </source>
</evidence>
<proteinExistence type="predicted"/>
<dbReference type="EMBL" id="JACASF010000041">
    <property type="protein sequence ID" value="KAF6394613.1"/>
    <property type="molecule type" value="Genomic_DNA"/>
</dbReference>
<reference evidence="1 2" key="1">
    <citation type="journal article" date="2020" name="Nature">
        <title>Six reference-quality genomes reveal evolution of bat adaptations.</title>
        <authorList>
            <person name="Jebb D."/>
            <person name="Huang Z."/>
            <person name="Pippel M."/>
            <person name="Hughes G.M."/>
            <person name="Lavrichenko K."/>
            <person name="Devanna P."/>
            <person name="Winkler S."/>
            <person name="Jermiin L.S."/>
            <person name="Skirmuntt E.C."/>
            <person name="Katzourakis A."/>
            <person name="Burkitt-Gray L."/>
            <person name="Ray D.A."/>
            <person name="Sullivan K.A.M."/>
            <person name="Roscito J.G."/>
            <person name="Kirilenko B.M."/>
            <person name="Davalos L.M."/>
            <person name="Corthals A.P."/>
            <person name="Power M.L."/>
            <person name="Jones G."/>
            <person name="Ransome R.D."/>
            <person name="Dechmann D.K.N."/>
            <person name="Locatelli A.G."/>
            <person name="Puechmaille S.J."/>
            <person name="Fedrigo O."/>
            <person name="Jarvis E.D."/>
            <person name="Hiller M."/>
            <person name="Vernes S.C."/>
            <person name="Myers E.W."/>
            <person name="Teeling E.C."/>
        </authorList>
    </citation>
    <scope>NUCLEOTIDE SEQUENCE [LARGE SCALE GENOMIC DNA]</scope>
    <source>
        <strain evidence="1">MMolMol1</strain>
        <tissue evidence="1">Muscle</tissue>
    </source>
</reference>
<accession>A0A7J8B6Y0</accession>
<dbReference type="Proteomes" id="UP000550707">
    <property type="component" value="Unassembled WGS sequence"/>
</dbReference>